<feature type="chain" id="PRO_5015487511" description="TraB family protein" evidence="1">
    <location>
        <begin position="21"/>
        <end position="332"/>
    </location>
</feature>
<dbReference type="RefSeq" id="WP_105513760.1">
    <property type="nucleotide sequence ID" value="NZ_PVEP01000002.1"/>
</dbReference>
<dbReference type="Proteomes" id="UP000238338">
    <property type="component" value="Unassembled WGS sequence"/>
</dbReference>
<name>A0A2S8S9P0_9RHOB</name>
<dbReference type="PROSITE" id="PS51257">
    <property type="entry name" value="PROKAR_LIPOPROTEIN"/>
    <property type="match status" value="1"/>
</dbReference>
<dbReference type="Pfam" id="PF01963">
    <property type="entry name" value="TraB_PrgY_gumN"/>
    <property type="match status" value="1"/>
</dbReference>
<organism evidence="2 3">
    <name type="scientific">Albidovulum denitrificans</name>
    <dbReference type="NCBI Taxonomy" id="404881"/>
    <lineage>
        <taxon>Bacteria</taxon>
        <taxon>Pseudomonadati</taxon>
        <taxon>Pseudomonadota</taxon>
        <taxon>Alphaproteobacteria</taxon>
        <taxon>Rhodobacterales</taxon>
        <taxon>Paracoccaceae</taxon>
        <taxon>Albidovulum</taxon>
    </lineage>
</organism>
<dbReference type="PANTHER" id="PTHR40590:SF1">
    <property type="entry name" value="CYTOPLASMIC PROTEIN"/>
    <property type="match status" value="1"/>
</dbReference>
<feature type="signal peptide" evidence="1">
    <location>
        <begin position="1"/>
        <end position="20"/>
    </location>
</feature>
<reference evidence="2 3" key="1">
    <citation type="submission" date="2018-02" db="EMBL/GenBank/DDBJ databases">
        <title>Genomic Encyclopedia of Archaeal and Bacterial Type Strains, Phase II (KMG-II): from individual species to whole genera.</title>
        <authorList>
            <person name="Goeker M."/>
        </authorList>
    </citation>
    <scope>NUCLEOTIDE SEQUENCE [LARGE SCALE GENOMIC DNA]</scope>
    <source>
        <strain evidence="2 3">DSM 18921</strain>
    </source>
</reference>
<proteinExistence type="predicted"/>
<dbReference type="InterPro" id="IPR002816">
    <property type="entry name" value="TraB/PrgY/GumN_fam"/>
</dbReference>
<comment type="caution">
    <text evidence="2">The sequence shown here is derived from an EMBL/GenBank/DDBJ whole genome shotgun (WGS) entry which is preliminary data.</text>
</comment>
<evidence type="ECO:0000313" key="2">
    <source>
        <dbReference type="EMBL" id="PQV57514.1"/>
    </source>
</evidence>
<dbReference type="InterPro" id="IPR047111">
    <property type="entry name" value="YbaP-like"/>
</dbReference>
<dbReference type="CDD" id="cd14789">
    <property type="entry name" value="Tiki"/>
    <property type="match status" value="1"/>
</dbReference>
<dbReference type="EMBL" id="PVEP01000002">
    <property type="protein sequence ID" value="PQV57514.1"/>
    <property type="molecule type" value="Genomic_DNA"/>
</dbReference>
<keyword evidence="1" id="KW-0732">Signal</keyword>
<keyword evidence="3" id="KW-1185">Reference proteome</keyword>
<evidence type="ECO:0008006" key="4">
    <source>
        <dbReference type="Google" id="ProtNLM"/>
    </source>
</evidence>
<accession>A0A2S8S9P0</accession>
<evidence type="ECO:0000313" key="3">
    <source>
        <dbReference type="Proteomes" id="UP000238338"/>
    </source>
</evidence>
<evidence type="ECO:0000256" key="1">
    <source>
        <dbReference type="SAM" id="SignalP"/>
    </source>
</evidence>
<dbReference type="AlphaFoldDB" id="A0A2S8S9P0"/>
<protein>
    <recommendedName>
        <fullName evidence="4">TraB family protein</fullName>
    </recommendedName>
</protein>
<dbReference type="OrthoDB" id="9806326at2"/>
<dbReference type="PANTHER" id="PTHR40590">
    <property type="entry name" value="CYTOPLASMIC PROTEIN-RELATED"/>
    <property type="match status" value="1"/>
</dbReference>
<sequence>MLKKIAIALLWLWPALPGMAACTGQDIVPGLPAGDRAALDAQIDATPFGRGNAWRATRGTAVVDIVGTYHFDDPRHEEVMAALRPRIDTAAAVLVEAGPSEMEELKSDMLTKPELMFVMKGATLPEMMTEADWQDLSGALAKRGMPAIFAAKLQPWYATMLLAAPPCMMPELETGETNGLDARVISRALDRQIPILALEPYDAAFERFRAMAPEVQVEMLRMSLLMDDDAEDMLATLSRAYFDEDARLVWDLGRMMAEKTPGLDQDQVDRVYAMMEDTLMIQRNESWIPVIEEATNRGRLFVAFGALHLSGEKGVLALLRDKGFRVEPIPFR</sequence>
<gene>
    <name evidence="2" type="ORF">LX70_01319</name>
</gene>